<dbReference type="SMART" id="SM00091">
    <property type="entry name" value="PAS"/>
    <property type="match status" value="1"/>
</dbReference>
<dbReference type="InterPro" id="IPR003661">
    <property type="entry name" value="HisK_dim/P_dom"/>
</dbReference>
<sequence>MPLSTTLNKLLLDNLTTTVILLDSKLHIKYINPAAEVMLSTSFQRCVNLPITDIVSEKTESLTLQQVLEKGQACTKHDACLLTSNNQEIMADYIITPITSDNKTLFLIEIIVLDILRVSREEVILSQQEGNKLLIRGLAHEIKNPLGGIRGAAQLLERALTDDSFKEYTNILIEEADRLCNLVNRMLGSNKLPNYQSANIHEILERVYQLVSVESQGNIHLIKDYDPSIPELTVDSEQIIQALLNITRNALEALQDTTIANPKIILKTRVLRQFTIGTIRHRLVINIDITDNGPGIPSHIKDTLFFPMVSGRPEGTGLGLAITQNIIIQHKGAIECHSQPGNTKFSIFLPLESGTTLL</sequence>
<dbReference type="RefSeq" id="WP_201094838.1">
    <property type="nucleotide sequence ID" value="NZ_CP067393.1"/>
</dbReference>
<protein>
    <recommendedName>
        <fullName evidence="11">Sensory histidine kinase/phosphatase NtrB</fullName>
        <ecNumber evidence="2">2.7.13.3</ecNumber>
    </recommendedName>
    <alternativeName>
        <fullName evidence="12">Nitrogen regulation protein NR(II)</fullName>
    </alternativeName>
    <alternativeName>
        <fullName evidence="13">Nitrogen regulator II</fullName>
    </alternativeName>
</protein>
<dbReference type="PANTHER" id="PTHR43065:SF16">
    <property type="entry name" value="SENSORY HISTIDINE KINASE_PHOSPHATASE NTRB"/>
    <property type="match status" value="1"/>
</dbReference>
<dbReference type="PRINTS" id="PR00344">
    <property type="entry name" value="BCTRLSENSOR"/>
</dbReference>
<keyword evidence="16" id="KW-1185">Reference proteome</keyword>
<evidence type="ECO:0000313" key="16">
    <source>
        <dbReference type="Proteomes" id="UP000595278"/>
    </source>
</evidence>
<dbReference type="InterPro" id="IPR004358">
    <property type="entry name" value="Sig_transdc_His_kin-like_C"/>
</dbReference>
<evidence type="ECO:0000256" key="4">
    <source>
        <dbReference type="ARBA" id="ARBA00022679"/>
    </source>
</evidence>
<proteinExistence type="predicted"/>
<evidence type="ECO:0000256" key="13">
    <source>
        <dbReference type="ARBA" id="ARBA00043094"/>
    </source>
</evidence>
<evidence type="ECO:0000256" key="5">
    <source>
        <dbReference type="ARBA" id="ARBA00022741"/>
    </source>
</evidence>
<evidence type="ECO:0000256" key="2">
    <source>
        <dbReference type="ARBA" id="ARBA00012438"/>
    </source>
</evidence>
<keyword evidence="3" id="KW-0597">Phosphoprotein</keyword>
<dbReference type="SMART" id="SM00388">
    <property type="entry name" value="HisKA"/>
    <property type="match status" value="1"/>
</dbReference>
<dbReference type="InterPro" id="IPR036890">
    <property type="entry name" value="HATPase_C_sf"/>
</dbReference>
<dbReference type="InterPro" id="IPR005467">
    <property type="entry name" value="His_kinase_dom"/>
</dbReference>
<keyword evidence="4" id="KW-0808">Transferase</keyword>
<dbReference type="SUPFAM" id="SSF47384">
    <property type="entry name" value="Homodimeric domain of signal transducing histidine kinase"/>
    <property type="match status" value="1"/>
</dbReference>
<dbReference type="InterPro" id="IPR035965">
    <property type="entry name" value="PAS-like_dom_sf"/>
</dbReference>
<dbReference type="AlphaFoldDB" id="A0A974NHC1"/>
<dbReference type="InterPro" id="IPR036097">
    <property type="entry name" value="HisK_dim/P_sf"/>
</dbReference>
<evidence type="ECO:0000313" key="15">
    <source>
        <dbReference type="EMBL" id="QQP86605.1"/>
    </source>
</evidence>
<keyword evidence="9" id="KW-0535">Nitrogen fixation</keyword>
<dbReference type="Pfam" id="PF02518">
    <property type="entry name" value="HATPase_c"/>
    <property type="match status" value="1"/>
</dbReference>
<dbReference type="Gene3D" id="3.30.565.10">
    <property type="entry name" value="Histidine kinase-like ATPase, C-terminal domain"/>
    <property type="match status" value="1"/>
</dbReference>
<keyword evidence="5" id="KW-0547">Nucleotide-binding</keyword>
<evidence type="ECO:0000256" key="7">
    <source>
        <dbReference type="ARBA" id="ARBA00022840"/>
    </source>
</evidence>
<reference evidence="15 16" key="1">
    <citation type="submission" date="2021-01" db="EMBL/GenBank/DDBJ databases">
        <title>Entomomonas sp. F2A isolated from a house cricket (Acheta domesticus).</title>
        <authorList>
            <person name="Spergser J."/>
            <person name="Busse H.-J."/>
        </authorList>
    </citation>
    <scope>NUCLEOTIDE SEQUENCE [LARGE SCALE GENOMIC DNA]</scope>
    <source>
        <strain evidence="15 16">F2A</strain>
    </source>
</reference>
<dbReference type="SMART" id="SM00387">
    <property type="entry name" value="HATPase_c"/>
    <property type="match status" value="1"/>
</dbReference>
<comment type="function">
    <text evidence="10">Member of the two-component regulatory system NtrB/NtrC, which controls expression of the nitrogen-regulated (ntr) genes in response to nitrogen limitation. Under conditions of nitrogen limitation, NtrB autophosphorylates and transfers the phosphoryl group to NtrC. In the presence of nitrogen, acts as a phosphatase that dephosphorylates and inactivates NtrC.</text>
</comment>
<dbReference type="Gene3D" id="1.10.287.130">
    <property type="match status" value="1"/>
</dbReference>
<dbReference type="InterPro" id="IPR000014">
    <property type="entry name" value="PAS"/>
</dbReference>
<evidence type="ECO:0000256" key="10">
    <source>
        <dbReference type="ARBA" id="ARBA00037696"/>
    </source>
</evidence>
<evidence type="ECO:0000256" key="12">
    <source>
        <dbReference type="ARBA" id="ARBA00042313"/>
    </source>
</evidence>
<comment type="catalytic activity">
    <reaction evidence="1">
        <text>ATP + protein L-histidine = ADP + protein N-phospho-L-histidine.</text>
        <dbReference type="EC" id="2.7.13.3"/>
    </reaction>
</comment>
<gene>
    <name evidence="15" type="primary">glnL</name>
    <name evidence="15" type="ORF">JHT90_05035</name>
</gene>
<dbReference type="Pfam" id="PF00512">
    <property type="entry name" value="HisKA"/>
    <property type="match status" value="1"/>
</dbReference>
<feature type="domain" description="Histidine kinase" evidence="14">
    <location>
        <begin position="137"/>
        <end position="353"/>
    </location>
</feature>
<dbReference type="NCBIfam" id="NF008293">
    <property type="entry name" value="PRK11073.1"/>
    <property type="match status" value="1"/>
</dbReference>
<dbReference type="GO" id="GO:0005524">
    <property type="term" value="F:ATP binding"/>
    <property type="evidence" value="ECO:0007669"/>
    <property type="project" value="UniProtKB-KW"/>
</dbReference>
<keyword evidence="7" id="KW-0067">ATP-binding</keyword>
<keyword evidence="6" id="KW-0418">Kinase</keyword>
<evidence type="ECO:0000259" key="14">
    <source>
        <dbReference type="PROSITE" id="PS50109"/>
    </source>
</evidence>
<organism evidence="15 16">
    <name type="scientific">Entomomonas asaccharolytica</name>
    <dbReference type="NCBI Taxonomy" id="2785331"/>
    <lineage>
        <taxon>Bacteria</taxon>
        <taxon>Pseudomonadati</taxon>
        <taxon>Pseudomonadota</taxon>
        <taxon>Gammaproteobacteria</taxon>
        <taxon>Pseudomonadales</taxon>
        <taxon>Pseudomonadaceae</taxon>
        <taxon>Entomomonas</taxon>
    </lineage>
</organism>
<evidence type="ECO:0000256" key="9">
    <source>
        <dbReference type="ARBA" id="ARBA00023231"/>
    </source>
</evidence>
<accession>A0A974NHC1</accession>
<dbReference type="EC" id="2.7.13.3" evidence="2"/>
<dbReference type="Pfam" id="PF13426">
    <property type="entry name" value="PAS_9"/>
    <property type="match status" value="1"/>
</dbReference>
<name>A0A974NHC1_9GAMM</name>
<dbReference type="KEGG" id="eaz:JHT90_05035"/>
<dbReference type="CDD" id="cd00130">
    <property type="entry name" value="PAS"/>
    <property type="match status" value="1"/>
</dbReference>
<evidence type="ECO:0000256" key="1">
    <source>
        <dbReference type="ARBA" id="ARBA00000085"/>
    </source>
</evidence>
<dbReference type="EMBL" id="CP067393">
    <property type="protein sequence ID" value="QQP86605.1"/>
    <property type="molecule type" value="Genomic_DNA"/>
</dbReference>
<dbReference type="SUPFAM" id="SSF55874">
    <property type="entry name" value="ATPase domain of HSP90 chaperone/DNA topoisomerase II/histidine kinase"/>
    <property type="match status" value="1"/>
</dbReference>
<evidence type="ECO:0000256" key="6">
    <source>
        <dbReference type="ARBA" id="ARBA00022777"/>
    </source>
</evidence>
<evidence type="ECO:0000256" key="8">
    <source>
        <dbReference type="ARBA" id="ARBA00023012"/>
    </source>
</evidence>
<dbReference type="GO" id="GO:0000155">
    <property type="term" value="F:phosphorelay sensor kinase activity"/>
    <property type="evidence" value="ECO:0007669"/>
    <property type="project" value="InterPro"/>
</dbReference>
<evidence type="ECO:0000256" key="11">
    <source>
        <dbReference type="ARBA" id="ARBA00039567"/>
    </source>
</evidence>
<keyword evidence="8" id="KW-0902">Two-component regulatory system</keyword>
<dbReference type="PANTHER" id="PTHR43065">
    <property type="entry name" value="SENSOR HISTIDINE KINASE"/>
    <property type="match status" value="1"/>
</dbReference>
<dbReference type="CDD" id="cd00082">
    <property type="entry name" value="HisKA"/>
    <property type="match status" value="1"/>
</dbReference>
<dbReference type="InterPro" id="IPR003594">
    <property type="entry name" value="HATPase_dom"/>
</dbReference>
<dbReference type="Gene3D" id="3.30.450.20">
    <property type="entry name" value="PAS domain"/>
    <property type="match status" value="1"/>
</dbReference>
<dbReference type="SUPFAM" id="SSF55785">
    <property type="entry name" value="PYP-like sensor domain (PAS domain)"/>
    <property type="match status" value="1"/>
</dbReference>
<evidence type="ECO:0000256" key="3">
    <source>
        <dbReference type="ARBA" id="ARBA00022553"/>
    </source>
</evidence>
<dbReference type="PROSITE" id="PS50109">
    <property type="entry name" value="HIS_KIN"/>
    <property type="match status" value="1"/>
</dbReference>
<dbReference type="Proteomes" id="UP000595278">
    <property type="component" value="Chromosome"/>
</dbReference>